<dbReference type="Gene3D" id="3.50.50.60">
    <property type="entry name" value="FAD/NAD(P)-binding domain"/>
    <property type="match status" value="1"/>
</dbReference>
<evidence type="ECO:0000313" key="5">
    <source>
        <dbReference type="EMBL" id="MFI2488598.1"/>
    </source>
</evidence>
<accession>A0ABW7XML6</accession>
<keyword evidence="3" id="KW-0274">FAD</keyword>
<dbReference type="PRINTS" id="PR00420">
    <property type="entry name" value="RNGMNOXGNASE"/>
</dbReference>
<dbReference type="Gene3D" id="3.40.30.120">
    <property type="match status" value="1"/>
</dbReference>
<keyword evidence="6" id="KW-1185">Reference proteome</keyword>
<dbReference type="InterPro" id="IPR036188">
    <property type="entry name" value="FAD/NAD-bd_sf"/>
</dbReference>
<reference evidence="5 6" key="1">
    <citation type="submission" date="2024-10" db="EMBL/GenBank/DDBJ databases">
        <title>The Natural Products Discovery Center: Release of the First 8490 Sequenced Strains for Exploring Actinobacteria Biosynthetic Diversity.</title>
        <authorList>
            <person name="Kalkreuter E."/>
            <person name="Kautsar S.A."/>
            <person name="Yang D."/>
            <person name="Bader C.D."/>
            <person name="Teijaro C.N."/>
            <person name="Fluegel L."/>
            <person name="Davis C.M."/>
            <person name="Simpson J.R."/>
            <person name="Lauterbach L."/>
            <person name="Steele A.D."/>
            <person name="Gui C."/>
            <person name="Meng S."/>
            <person name="Li G."/>
            <person name="Viehrig K."/>
            <person name="Ye F."/>
            <person name="Su P."/>
            <person name="Kiefer A.F."/>
            <person name="Nichols A."/>
            <person name="Cepeda A.J."/>
            <person name="Yan W."/>
            <person name="Fan B."/>
            <person name="Jiang Y."/>
            <person name="Adhikari A."/>
            <person name="Zheng C.-J."/>
            <person name="Schuster L."/>
            <person name="Cowan T.M."/>
            <person name="Smanski M.J."/>
            <person name="Chevrette M.G."/>
            <person name="De Carvalho L.P.S."/>
            <person name="Shen B."/>
        </authorList>
    </citation>
    <scope>NUCLEOTIDE SEQUENCE [LARGE SCALE GENOMIC DNA]</scope>
    <source>
        <strain evidence="5 6">NPDC019481</strain>
    </source>
</reference>
<dbReference type="InterPro" id="IPR002938">
    <property type="entry name" value="FAD-bd"/>
</dbReference>
<protein>
    <submittedName>
        <fullName evidence="5">FAD-dependent monooxygenase</fullName>
    </submittedName>
</protein>
<dbReference type="GO" id="GO:0004497">
    <property type="term" value="F:monooxygenase activity"/>
    <property type="evidence" value="ECO:0007669"/>
    <property type="project" value="UniProtKB-KW"/>
</dbReference>
<feature type="domain" description="FAD-binding" evidence="4">
    <location>
        <begin position="2"/>
        <end position="334"/>
    </location>
</feature>
<name>A0ABW7XML6_9MICO</name>
<sequence length="468" mass="49368">MDADVVVVGAGPTGLLLAGDLATGGARVIVLEKRPAGLSNLTRAFAVHARSLEVLDARGLADELLTRGQPVTSLRLFQRLTIDLAGLPSRFRYVLIAPQYEVERLLRRRAEEAGVVFRHDLQVSGLVQDSDGVTVTTADGASLRARYVVGADGARSTVRGAVGIPFPGRAVIRSMVLADVRLARRPADLLTVAAANDSLGFLAPFGDGWYRFIGWHGDRDVSEDEPVDLDEVRAIARATLHDDFGMTEARFLSRFHADERQAPTYRAGRVFLAGDAAHVHSPAGGLGMNTGMQDAANLGWKLAAALRLPDDTAGVVLESYDTERHPVGRQVLRTSGGILRVATLPGPFVAAVRSGVVGLVSRVAPVRRRAALTVSALGVAYPRPHGAHPLVGTRARDLPLEGGTRLAEALRAGRFVLVAPAGAPTPDLPAALGEVDPAERVVTRRTDGGATALLVRPDGYVADASAGA</sequence>
<keyword evidence="2" id="KW-0285">Flavoprotein</keyword>
<evidence type="ECO:0000259" key="4">
    <source>
        <dbReference type="Pfam" id="PF01494"/>
    </source>
</evidence>
<dbReference type="PANTHER" id="PTHR43004:SF19">
    <property type="entry name" value="BINDING MONOOXYGENASE, PUTATIVE (JCVI)-RELATED"/>
    <property type="match status" value="1"/>
</dbReference>
<dbReference type="Proteomes" id="UP001611580">
    <property type="component" value="Unassembled WGS sequence"/>
</dbReference>
<comment type="cofactor">
    <cofactor evidence="1">
        <name>FAD</name>
        <dbReference type="ChEBI" id="CHEBI:57692"/>
    </cofactor>
</comment>
<proteinExistence type="predicted"/>
<dbReference type="EMBL" id="JBIRYI010000010">
    <property type="protein sequence ID" value="MFI2488598.1"/>
    <property type="molecule type" value="Genomic_DNA"/>
</dbReference>
<dbReference type="PANTHER" id="PTHR43004">
    <property type="entry name" value="TRK SYSTEM POTASSIUM UPTAKE PROTEIN"/>
    <property type="match status" value="1"/>
</dbReference>
<evidence type="ECO:0000313" key="6">
    <source>
        <dbReference type="Proteomes" id="UP001611580"/>
    </source>
</evidence>
<comment type="caution">
    <text evidence="5">The sequence shown here is derived from an EMBL/GenBank/DDBJ whole genome shotgun (WGS) entry which is preliminary data.</text>
</comment>
<evidence type="ECO:0000256" key="3">
    <source>
        <dbReference type="ARBA" id="ARBA00022827"/>
    </source>
</evidence>
<dbReference type="InterPro" id="IPR050641">
    <property type="entry name" value="RIFMO-like"/>
</dbReference>
<gene>
    <name evidence="5" type="ORF">ACH47X_16945</name>
</gene>
<organism evidence="5 6">
    <name type="scientific">Promicromonospora kroppenstedtii</name>
    <dbReference type="NCBI Taxonomy" id="440482"/>
    <lineage>
        <taxon>Bacteria</taxon>
        <taxon>Bacillati</taxon>
        <taxon>Actinomycetota</taxon>
        <taxon>Actinomycetes</taxon>
        <taxon>Micrococcales</taxon>
        <taxon>Promicromonosporaceae</taxon>
        <taxon>Promicromonospora</taxon>
    </lineage>
</organism>
<evidence type="ECO:0000256" key="2">
    <source>
        <dbReference type="ARBA" id="ARBA00022630"/>
    </source>
</evidence>
<dbReference type="Gene3D" id="3.30.70.2450">
    <property type="match status" value="1"/>
</dbReference>
<dbReference type="SUPFAM" id="SSF51905">
    <property type="entry name" value="FAD/NAD(P)-binding domain"/>
    <property type="match status" value="1"/>
</dbReference>
<dbReference type="RefSeq" id="WP_397405732.1">
    <property type="nucleotide sequence ID" value="NZ_JBIRYI010000010.1"/>
</dbReference>
<dbReference type="Pfam" id="PF21274">
    <property type="entry name" value="Rng_hyd_C"/>
    <property type="match status" value="1"/>
</dbReference>
<keyword evidence="5" id="KW-0503">Monooxygenase</keyword>
<keyword evidence="5" id="KW-0560">Oxidoreductase</keyword>
<evidence type="ECO:0000256" key="1">
    <source>
        <dbReference type="ARBA" id="ARBA00001974"/>
    </source>
</evidence>
<dbReference type="Pfam" id="PF01494">
    <property type="entry name" value="FAD_binding_3"/>
    <property type="match status" value="1"/>
</dbReference>